<reference evidence="2 3" key="1">
    <citation type="journal article" date="2014" name="World J. Microbiol. Biotechnol.">
        <title>Biodiversity and physiological characteristics of Antarctic and Arctic lichens-associated bacteria.</title>
        <authorList>
            <person name="Lee Y.M."/>
            <person name="Kim E.H."/>
            <person name="Lee H.K."/>
            <person name="Hong S.G."/>
        </authorList>
    </citation>
    <scope>NUCLEOTIDE SEQUENCE [LARGE SCALE GENOMIC DNA]</scope>
    <source>
        <strain evidence="2 3">PAMC 26569</strain>
        <plasmid evidence="2">unnamed1</plasmid>
    </source>
</reference>
<gene>
    <name evidence="2" type="ORF">HN018_22810</name>
</gene>
<keyword evidence="2" id="KW-0614">Plasmid</keyword>
<dbReference type="KEGG" id="lck:HN018_22810"/>
<evidence type="ECO:0000313" key="3">
    <source>
        <dbReference type="Proteomes" id="UP000500767"/>
    </source>
</evidence>
<feature type="domain" description="Plasmid pRiA4b Orf3-like" evidence="1">
    <location>
        <begin position="20"/>
        <end position="186"/>
    </location>
</feature>
<keyword evidence="3" id="KW-1185">Reference proteome</keyword>
<dbReference type="EMBL" id="CP053709">
    <property type="protein sequence ID" value="QKE93034.1"/>
    <property type="molecule type" value="Genomic_DNA"/>
</dbReference>
<evidence type="ECO:0000259" key="1">
    <source>
        <dbReference type="Pfam" id="PF07929"/>
    </source>
</evidence>
<dbReference type="PANTHER" id="PTHR41878">
    <property type="entry name" value="LEXA REPRESSOR-RELATED"/>
    <property type="match status" value="1"/>
</dbReference>
<dbReference type="Pfam" id="PF07929">
    <property type="entry name" value="PRiA4_ORF3"/>
    <property type="match status" value="1"/>
</dbReference>
<dbReference type="AlphaFoldDB" id="A0A6M8HWT0"/>
<dbReference type="PANTHER" id="PTHR41878:SF1">
    <property type="entry name" value="TNPR PROTEIN"/>
    <property type="match status" value="1"/>
</dbReference>
<dbReference type="RefSeq" id="WP_172443546.1">
    <property type="nucleotide sequence ID" value="NZ_CP053709.1"/>
</dbReference>
<dbReference type="InterPro" id="IPR012912">
    <property type="entry name" value="Plasmid_pRiA4b_Orf3-like"/>
</dbReference>
<dbReference type="SUPFAM" id="SSF159941">
    <property type="entry name" value="MM3350-like"/>
    <property type="match status" value="1"/>
</dbReference>
<dbReference type="Proteomes" id="UP000500767">
    <property type="component" value="Plasmid unnamed1"/>
</dbReference>
<organism evidence="2 3">
    <name type="scientific">Lichenicola cladoniae</name>
    <dbReference type="NCBI Taxonomy" id="1484109"/>
    <lineage>
        <taxon>Bacteria</taxon>
        <taxon>Pseudomonadati</taxon>
        <taxon>Pseudomonadota</taxon>
        <taxon>Alphaproteobacteria</taxon>
        <taxon>Acetobacterales</taxon>
        <taxon>Acetobacteraceae</taxon>
        <taxon>Lichenicola</taxon>
    </lineage>
</organism>
<proteinExistence type="predicted"/>
<name>A0A6M8HWT0_9PROT</name>
<geneLocation type="plasmid" evidence="2 3">
    <name>unnamed1</name>
</geneLocation>
<sequence>MSPSKVPANDTSAADSVNQICTVRIELLDTDPLIWREVEVPTSITLKVLHDIVQITMGWLDQHLWEFTIDKKIYGLPMDEDWGSAPRTEAIKVRLRDVLKPRKTNIDYLYDIGDSWQHCITVTKIRHGLHDVSYPHYVGGEWDCPPDDCGGIPGYYHLLDALADPEHPDHARVAEYLEGWNPKKIDEFSLRIALGRIASRRNAARTRILKTSHDPSK</sequence>
<accession>A0A6M8HWT0</accession>
<protein>
    <submittedName>
        <fullName evidence="2">Plasmid pRiA4b ORF-3 family protein</fullName>
    </submittedName>
</protein>
<evidence type="ECO:0000313" key="2">
    <source>
        <dbReference type="EMBL" id="QKE93034.1"/>
    </source>
</evidence>
<dbReference type="Gene3D" id="3.10.290.30">
    <property type="entry name" value="MM3350-like"/>
    <property type="match status" value="1"/>
</dbReference>
<dbReference type="InterPro" id="IPR024047">
    <property type="entry name" value="MM3350-like_sf"/>
</dbReference>